<dbReference type="PANTHER" id="PTHR31694">
    <property type="entry name" value="DESICCATION-LIKE PROTEIN"/>
    <property type="match status" value="1"/>
</dbReference>
<dbReference type="InterPro" id="IPR052965">
    <property type="entry name" value="Pigment-catalase-like"/>
</dbReference>
<dbReference type="CDD" id="cd00657">
    <property type="entry name" value="Ferritin_like"/>
    <property type="match status" value="1"/>
</dbReference>
<feature type="signal peptide" evidence="2">
    <location>
        <begin position="1"/>
        <end position="21"/>
    </location>
</feature>
<evidence type="ECO:0000256" key="1">
    <source>
        <dbReference type="SAM" id="MobiDB-lite"/>
    </source>
</evidence>
<evidence type="ECO:0000256" key="2">
    <source>
        <dbReference type="SAM" id="SignalP"/>
    </source>
</evidence>
<dbReference type="Gene3D" id="1.20.1260.10">
    <property type="match status" value="1"/>
</dbReference>
<feature type="chain" id="PRO_5040236682" evidence="2">
    <location>
        <begin position="22"/>
        <end position="330"/>
    </location>
</feature>
<feature type="region of interest" description="Disordered" evidence="1">
    <location>
        <begin position="25"/>
        <end position="52"/>
    </location>
</feature>
<comment type="caution">
    <text evidence="3">The sequence shown here is derived from an EMBL/GenBank/DDBJ whole genome shotgun (WGS) entry which is preliminary data.</text>
</comment>
<proteinExistence type="predicted"/>
<keyword evidence="2" id="KW-0732">Signal</keyword>
<dbReference type="Pfam" id="PF13668">
    <property type="entry name" value="Ferritin_2"/>
    <property type="match status" value="1"/>
</dbReference>
<sequence length="330" mass="34922">MRFSAVFVGMAAIATATITAAAPTATTTKTTRTTRTTTSTTTPTPTSTMTPASNQTLTALNYALSLEHLGAEFYKQGLAKFNASDFTNGGFHDNVRNRFVQIGDHESEHVSILTSAITSMNGTAVPACNYTFPMDNLTQFLSAAQAIENTGVSAYLGAASSLRGSYLSTMASIATVEGRHASYVNELLGESGIPYAFDTALGRREVATLATNFVSSCPYNMTIKPFNQLNATFPAPGSNSTMVTTSFEGGDTNMNTTFCQFLFGNNVTVSPRTECDLPANATGYVFVLVTKNRIPVSLTRDSNVLAGPALFFNNGTIPAGNDTQTNGTQT</sequence>
<dbReference type="AlphaFoldDB" id="A0A9P8BUF2"/>
<dbReference type="Proteomes" id="UP000707451">
    <property type="component" value="Unassembled WGS sequence"/>
</dbReference>
<name>A0A9P8BUF2_9FUNG</name>
<reference evidence="3" key="1">
    <citation type="submission" date="2021-06" db="EMBL/GenBank/DDBJ databases">
        <title>Genome Sequence of Mortierella hyaline Strain SCG-10, a Cold-Adapted, Nitrate-Reducing Fungus Isolated from Soil in Minnesota, USA.</title>
        <authorList>
            <person name="Aldossari N."/>
        </authorList>
    </citation>
    <scope>NUCLEOTIDE SEQUENCE</scope>
    <source>
        <strain evidence="3">SCG-10</strain>
    </source>
</reference>
<dbReference type="SUPFAM" id="SSF47240">
    <property type="entry name" value="Ferritin-like"/>
    <property type="match status" value="1"/>
</dbReference>
<dbReference type="EMBL" id="JAHRHY010000005">
    <property type="protein sequence ID" value="KAG9069294.1"/>
    <property type="molecule type" value="Genomic_DNA"/>
</dbReference>
<accession>A0A9P8BUF2</accession>
<protein>
    <submittedName>
        <fullName evidence="3">Uncharacterized protein</fullName>
    </submittedName>
</protein>
<evidence type="ECO:0000313" key="3">
    <source>
        <dbReference type="EMBL" id="KAG9069294.1"/>
    </source>
</evidence>
<evidence type="ECO:0000313" key="4">
    <source>
        <dbReference type="Proteomes" id="UP000707451"/>
    </source>
</evidence>
<keyword evidence="4" id="KW-1185">Reference proteome</keyword>
<dbReference type="InterPro" id="IPR009078">
    <property type="entry name" value="Ferritin-like_SF"/>
</dbReference>
<organism evidence="3 4">
    <name type="scientific">Linnemannia hyalina</name>
    <dbReference type="NCBI Taxonomy" id="64524"/>
    <lineage>
        <taxon>Eukaryota</taxon>
        <taxon>Fungi</taxon>
        <taxon>Fungi incertae sedis</taxon>
        <taxon>Mucoromycota</taxon>
        <taxon>Mortierellomycotina</taxon>
        <taxon>Mortierellomycetes</taxon>
        <taxon>Mortierellales</taxon>
        <taxon>Mortierellaceae</taxon>
        <taxon>Linnemannia</taxon>
    </lineage>
</organism>
<dbReference type="PANTHER" id="PTHR31694:SF26">
    <property type="entry name" value="OS05G0151100 PROTEIN"/>
    <property type="match status" value="1"/>
</dbReference>
<dbReference type="InterPro" id="IPR012347">
    <property type="entry name" value="Ferritin-like"/>
</dbReference>
<gene>
    <name evidence="3" type="ORF">KI688_010193</name>
</gene>
<dbReference type="OrthoDB" id="1001765at2759"/>